<sequence>MPPTIYCTSFMYLLDHSSQQNINFSFLILKDPYIPLMPQSIDTTCQGEPVEICSCTTTICMCTCPVKLPSVHSIAFLLIPCHISSFSHTTVAYEHRKNRCSIDSSSLQHKEHFLSATIIHLANLFRVSNLFLIAKYKMKHHLGAPKLLHMIRLHCTF</sequence>
<name>A0A0V0I7J1_SOLCH</name>
<protein>
    <submittedName>
        <fullName evidence="1">Putative ovule protein</fullName>
    </submittedName>
</protein>
<dbReference type="EMBL" id="GEDG01009938">
    <property type="protein sequence ID" value="JAP28621.1"/>
    <property type="molecule type" value="Transcribed_RNA"/>
</dbReference>
<organism evidence="1">
    <name type="scientific">Solanum chacoense</name>
    <name type="common">Chaco potato</name>
    <dbReference type="NCBI Taxonomy" id="4108"/>
    <lineage>
        <taxon>Eukaryota</taxon>
        <taxon>Viridiplantae</taxon>
        <taxon>Streptophyta</taxon>
        <taxon>Embryophyta</taxon>
        <taxon>Tracheophyta</taxon>
        <taxon>Spermatophyta</taxon>
        <taxon>Magnoliopsida</taxon>
        <taxon>eudicotyledons</taxon>
        <taxon>Gunneridae</taxon>
        <taxon>Pentapetalae</taxon>
        <taxon>asterids</taxon>
        <taxon>lamiids</taxon>
        <taxon>Solanales</taxon>
        <taxon>Solanaceae</taxon>
        <taxon>Solanoideae</taxon>
        <taxon>Solaneae</taxon>
        <taxon>Solanum</taxon>
    </lineage>
</organism>
<evidence type="ECO:0000313" key="1">
    <source>
        <dbReference type="EMBL" id="JAP28621.1"/>
    </source>
</evidence>
<proteinExistence type="predicted"/>
<dbReference type="AlphaFoldDB" id="A0A0V0I7J1"/>
<reference evidence="1" key="1">
    <citation type="submission" date="2015-12" db="EMBL/GenBank/DDBJ databases">
        <title>Gene expression during late stages of embryo sac development: a critical building block for successful pollen-pistil interactions.</title>
        <authorList>
            <person name="Liu Y."/>
            <person name="Joly V."/>
            <person name="Sabar M."/>
            <person name="Matton D.P."/>
        </authorList>
    </citation>
    <scope>NUCLEOTIDE SEQUENCE</scope>
</reference>
<accession>A0A0V0I7J1</accession>